<sequence length="137" mass="15245">MKTQIKLDSTKTRKNTNNNQLRKTPNMIQQIQDTRKKLKTLHSTFDSPLLASVVIVLEEGDFPMIAFFALTREFFIFESILFDCFEAGFATTSSRGFSSTFSSDSLVAFFSLVSSLACPFFSTSIGAEDVSSFFSSG</sequence>
<name>A0A7C9DCQ4_OPUST</name>
<accession>A0A7C9DCQ4</accession>
<evidence type="ECO:0000256" key="1">
    <source>
        <dbReference type="SAM" id="MobiDB-lite"/>
    </source>
</evidence>
<dbReference type="EMBL" id="GISG01109761">
    <property type="protein sequence ID" value="MBA4638547.1"/>
    <property type="molecule type" value="Transcribed_RNA"/>
</dbReference>
<evidence type="ECO:0000313" key="2">
    <source>
        <dbReference type="EMBL" id="MBA4638547.1"/>
    </source>
</evidence>
<organism evidence="2">
    <name type="scientific">Opuntia streptacantha</name>
    <name type="common">Prickly pear cactus</name>
    <name type="synonym">Opuntia cardona</name>
    <dbReference type="NCBI Taxonomy" id="393608"/>
    <lineage>
        <taxon>Eukaryota</taxon>
        <taxon>Viridiplantae</taxon>
        <taxon>Streptophyta</taxon>
        <taxon>Embryophyta</taxon>
        <taxon>Tracheophyta</taxon>
        <taxon>Spermatophyta</taxon>
        <taxon>Magnoliopsida</taxon>
        <taxon>eudicotyledons</taxon>
        <taxon>Gunneridae</taxon>
        <taxon>Pentapetalae</taxon>
        <taxon>Caryophyllales</taxon>
        <taxon>Cactineae</taxon>
        <taxon>Cactaceae</taxon>
        <taxon>Opuntioideae</taxon>
        <taxon>Opuntia</taxon>
    </lineage>
</organism>
<proteinExistence type="predicted"/>
<feature type="region of interest" description="Disordered" evidence="1">
    <location>
        <begin position="1"/>
        <end position="20"/>
    </location>
</feature>
<protein>
    <submittedName>
        <fullName evidence="2">Uncharacterized protein</fullName>
    </submittedName>
</protein>
<dbReference type="AlphaFoldDB" id="A0A7C9DCQ4"/>
<reference evidence="2" key="2">
    <citation type="submission" date="2020-07" db="EMBL/GenBank/DDBJ databases">
        <authorList>
            <person name="Vera ALvarez R."/>
            <person name="Arias-Moreno D.M."/>
            <person name="Jimenez-Jacinto V."/>
            <person name="Jimenez-Bremont J.F."/>
            <person name="Swaminathan K."/>
            <person name="Moose S.P."/>
            <person name="Guerrero-Gonzalez M.L."/>
            <person name="Marino-Ramirez L."/>
            <person name="Landsman D."/>
            <person name="Rodriguez-Kessler M."/>
            <person name="Delgado-Sanchez P."/>
        </authorList>
    </citation>
    <scope>NUCLEOTIDE SEQUENCE</scope>
    <source>
        <tissue evidence="2">Cladode</tissue>
    </source>
</reference>
<reference evidence="2" key="1">
    <citation type="journal article" date="2013" name="J. Plant Res.">
        <title>Effect of fungi and light on seed germination of three Opuntia species from semiarid lands of central Mexico.</title>
        <authorList>
            <person name="Delgado-Sanchez P."/>
            <person name="Jimenez-Bremont J.F."/>
            <person name="Guerrero-Gonzalez Mde L."/>
            <person name="Flores J."/>
        </authorList>
    </citation>
    <scope>NUCLEOTIDE SEQUENCE</scope>
    <source>
        <tissue evidence="2">Cladode</tissue>
    </source>
</reference>